<feature type="domain" description="D-isomer specific 2-hydroxyacid dehydrogenase catalytic" evidence="5">
    <location>
        <begin position="16"/>
        <end position="307"/>
    </location>
</feature>
<dbReference type="SUPFAM" id="SSF51735">
    <property type="entry name" value="NAD(P)-binding Rossmann-fold domains"/>
    <property type="match status" value="1"/>
</dbReference>
<sequence>MNRKVLITPRSFGKSSSEPLDRLKDQGYEIVMNPYGRIMSKSEMIPLMHDIDGIILGVDPLDKEVLQHAPNLKVISKYGVGTDNIDLDYARERGIPVTVTAGANKEAVADYAMALMLGVARRVPMIDKACKKSNWGKTTTIDMWGKTLGLIGLGHIGKGVAIRANGFHMKVLAYDAIKDEAYAKQHQIQYVSLETLIRESDFISMHLPLNENTRHIISYPQFEMMKKTAVLVNTARGGLIDEEALVHALQENKIWGAGIDVFEQEPPSHKSFFELDNIIIGSHCAASTYEAIHEMGMMATANLIHYL</sequence>
<dbReference type="CDD" id="cd12172">
    <property type="entry name" value="PGDH_like_2"/>
    <property type="match status" value="1"/>
</dbReference>
<evidence type="ECO:0000256" key="4">
    <source>
        <dbReference type="RuleBase" id="RU003719"/>
    </source>
</evidence>
<gene>
    <name evidence="7" type="ORF">GNP93_12705</name>
</gene>
<feature type="domain" description="D-isomer specific 2-hydroxyacid dehydrogenase NAD-binding" evidence="6">
    <location>
        <begin position="113"/>
        <end position="285"/>
    </location>
</feature>
<dbReference type="AlphaFoldDB" id="A0A7X3CS89"/>
<dbReference type="SUPFAM" id="SSF52283">
    <property type="entry name" value="Formate/glycerate dehydrogenase catalytic domain-like"/>
    <property type="match status" value="1"/>
</dbReference>
<dbReference type="InterPro" id="IPR006140">
    <property type="entry name" value="D-isomer_DH_NAD-bd"/>
</dbReference>
<dbReference type="PROSITE" id="PS00671">
    <property type="entry name" value="D_2_HYDROXYACID_DH_3"/>
    <property type="match status" value="1"/>
</dbReference>
<keyword evidence="2 4" id="KW-0560">Oxidoreductase</keyword>
<evidence type="ECO:0000313" key="8">
    <source>
        <dbReference type="Proteomes" id="UP000450917"/>
    </source>
</evidence>
<evidence type="ECO:0000259" key="6">
    <source>
        <dbReference type="Pfam" id="PF02826"/>
    </source>
</evidence>
<dbReference type="EMBL" id="WNZX01000009">
    <property type="protein sequence ID" value="MUG71530.1"/>
    <property type="molecule type" value="Genomic_DNA"/>
</dbReference>
<accession>A0A7X3CS89</accession>
<protein>
    <submittedName>
        <fullName evidence="7">Hydroxyacid dehydrogenase</fullName>
    </submittedName>
</protein>
<dbReference type="PANTHER" id="PTHR42789:SF1">
    <property type="entry name" value="D-ISOMER SPECIFIC 2-HYDROXYACID DEHYDROGENASE FAMILY PROTEIN (AFU_ORTHOLOGUE AFUA_6G10090)"/>
    <property type="match status" value="1"/>
</dbReference>
<dbReference type="Proteomes" id="UP000450917">
    <property type="component" value="Unassembled WGS sequence"/>
</dbReference>
<organism evidence="7 8">
    <name type="scientific">Paenibacillus validus</name>
    <dbReference type="NCBI Taxonomy" id="44253"/>
    <lineage>
        <taxon>Bacteria</taxon>
        <taxon>Bacillati</taxon>
        <taxon>Bacillota</taxon>
        <taxon>Bacilli</taxon>
        <taxon>Bacillales</taxon>
        <taxon>Paenibacillaceae</taxon>
        <taxon>Paenibacillus</taxon>
    </lineage>
</organism>
<dbReference type="GO" id="GO:0016616">
    <property type="term" value="F:oxidoreductase activity, acting on the CH-OH group of donors, NAD or NADP as acceptor"/>
    <property type="evidence" value="ECO:0007669"/>
    <property type="project" value="InterPro"/>
</dbReference>
<dbReference type="Pfam" id="PF00389">
    <property type="entry name" value="2-Hacid_dh"/>
    <property type="match status" value="1"/>
</dbReference>
<proteinExistence type="inferred from homology"/>
<dbReference type="InterPro" id="IPR036291">
    <property type="entry name" value="NAD(P)-bd_dom_sf"/>
</dbReference>
<evidence type="ECO:0000313" key="7">
    <source>
        <dbReference type="EMBL" id="MUG71530.1"/>
    </source>
</evidence>
<evidence type="ECO:0000256" key="2">
    <source>
        <dbReference type="ARBA" id="ARBA00023002"/>
    </source>
</evidence>
<dbReference type="FunFam" id="3.40.50.720:FF:000203">
    <property type="entry name" value="D-3-phosphoglycerate dehydrogenase (SerA)"/>
    <property type="match status" value="1"/>
</dbReference>
<dbReference type="Gene3D" id="3.40.50.720">
    <property type="entry name" value="NAD(P)-binding Rossmann-like Domain"/>
    <property type="match status" value="2"/>
</dbReference>
<name>A0A7X3CS89_9BACL</name>
<dbReference type="InterPro" id="IPR006139">
    <property type="entry name" value="D-isomer_2_OHA_DH_cat_dom"/>
</dbReference>
<comment type="similarity">
    <text evidence="1 4">Belongs to the D-isomer specific 2-hydroxyacid dehydrogenase family.</text>
</comment>
<keyword evidence="3" id="KW-0520">NAD</keyword>
<evidence type="ECO:0000259" key="5">
    <source>
        <dbReference type="Pfam" id="PF00389"/>
    </source>
</evidence>
<dbReference type="Pfam" id="PF02826">
    <property type="entry name" value="2-Hacid_dh_C"/>
    <property type="match status" value="1"/>
</dbReference>
<comment type="caution">
    <text evidence="7">The sequence shown here is derived from an EMBL/GenBank/DDBJ whole genome shotgun (WGS) entry which is preliminary data.</text>
</comment>
<dbReference type="GO" id="GO:0051287">
    <property type="term" value="F:NAD binding"/>
    <property type="evidence" value="ECO:0007669"/>
    <property type="project" value="InterPro"/>
</dbReference>
<dbReference type="InterPro" id="IPR029753">
    <property type="entry name" value="D-isomer_DH_CS"/>
</dbReference>
<reference evidence="7 8" key="1">
    <citation type="submission" date="2019-11" db="EMBL/GenBank/DDBJ databases">
        <title>Draft genome sequences of five Paenibacillus species of dairy origin.</title>
        <authorList>
            <person name="Olajide A.M."/>
            <person name="Chen S."/>
            <person name="Lapointe G."/>
        </authorList>
    </citation>
    <scope>NUCLEOTIDE SEQUENCE [LARGE SCALE GENOMIC DNA]</scope>
    <source>
        <strain evidence="7 8">2CS3</strain>
    </source>
</reference>
<evidence type="ECO:0000256" key="3">
    <source>
        <dbReference type="ARBA" id="ARBA00023027"/>
    </source>
</evidence>
<dbReference type="RefSeq" id="WP_127606272.1">
    <property type="nucleotide sequence ID" value="NZ_JARTHJ010000003.1"/>
</dbReference>
<dbReference type="InterPro" id="IPR050857">
    <property type="entry name" value="D-2-hydroxyacid_DH"/>
</dbReference>
<evidence type="ECO:0000256" key="1">
    <source>
        <dbReference type="ARBA" id="ARBA00005854"/>
    </source>
</evidence>
<keyword evidence="8" id="KW-1185">Reference proteome</keyword>
<dbReference type="PANTHER" id="PTHR42789">
    <property type="entry name" value="D-ISOMER SPECIFIC 2-HYDROXYACID DEHYDROGENASE FAMILY PROTEIN (AFU_ORTHOLOGUE AFUA_6G10090)"/>
    <property type="match status" value="1"/>
</dbReference>